<sequence length="348" mass="37981">MASSPYWIETDDWHTAGEPFRVVEKLPPGFLPTASTVAQRRFDIIATPGHPLDQLRQSLCHEPRGHADMYGGFITPPNDPGAAFGVLFWHKDGFSTACGHGTIALGYWAIAKGVVKAPENGTYDVVIDVPSGRVAATMHLVNGKPIYADFINVASYQISKGLQVAIPSSQKQLSVDLAFGGAVYGTLNADQVGLKVEPKNVNEFIKLGREIKASLGTRAHYGKYDCYGVIFFDEEGEEKTDGQDLVIKQRNVTVFADGQIDRSPCGSGTCARLAVLHAEGRLGPKKNKLRHRSIIATSFEAEILEEAQSPIATFPASIPRVRGTAQLYGKMRFYIDPAEEIYPGFLLR</sequence>
<dbReference type="Gene3D" id="3.10.310.10">
    <property type="entry name" value="Diaminopimelate Epimerase, Chain A, domain 1"/>
    <property type="match status" value="2"/>
</dbReference>
<dbReference type="EMBL" id="JADCTT010000007">
    <property type="protein sequence ID" value="KAF9749622.1"/>
    <property type="molecule type" value="Genomic_DNA"/>
</dbReference>
<comment type="catalytic activity">
    <reaction evidence="1">
        <text>trans-3-hydroxy-L-proline = 1-pyrroline-2-carboxylate + H2O</text>
        <dbReference type="Rhea" id="RHEA:10320"/>
        <dbReference type="ChEBI" id="CHEBI:15377"/>
        <dbReference type="ChEBI" id="CHEBI:39785"/>
        <dbReference type="ChEBI" id="CHEBI:57938"/>
        <dbReference type="EC" id="4.2.1.77"/>
    </reaction>
</comment>
<evidence type="ECO:0000256" key="1">
    <source>
        <dbReference type="ARBA" id="ARBA00001148"/>
    </source>
</evidence>
<protein>
    <recommendedName>
        <fullName evidence="3">trans-L-3-hydroxyproline dehydratase</fullName>
        <ecNumber evidence="3">4.2.1.77</ecNumber>
    </recommendedName>
</protein>
<proteinExistence type="inferred from homology"/>
<gene>
    <name evidence="4" type="ORF">IM811_015649</name>
</gene>
<evidence type="ECO:0000313" key="5">
    <source>
        <dbReference type="Proteomes" id="UP000616885"/>
    </source>
</evidence>
<reference evidence="4" key="1">
    <citation type="submission" date="2020-10" db="EMBL/GenBank/DDBJ databases">
        <title>High-Quality Genome Resource of Clonostachys rosea strain S41 by Oxford Nanopore Long-Read Sequencing.</title>
        <authorList>
            <person name="Wang H."/>
        </authorList>
    </citation>
    <scope>NUCLEOTIDE SEQUENCE</scope>
    <source>
        <strain evidence="4">S41</strain>
    </source>
</reference>
<dbReference type="PANTHER" id="PTHR33442:SF1">
    <property type="entry name" value="TRANS-3-HYDROXY-L-PROLINE DEHYDRATASE"/>
    <property type="match status" value="1"/>
</dbReference>
<comment type="caution">
    <text evidence="4">The sequence shown here is derived from an EMBL/GenBank/DDBJ whole genome shotgun (WGS) entry which is preliminary data.</text>
</comment>
<name>A0A8H7KF16_BIOOC</name>
<dbReference type="SFLD" id="SFLDS00028">
    <property type="entry name" value="Proline_Racemase"/>
    <property type="match status" value="1"/>
</dbReference>
<dbReference type="GO" id="GO:0050346">
    <property type="term" value="F:trans-L-3-hydroxyproline dehydratase activity"/>
    <property type="evidence" value="ECO:0007669"/>
    <property type="project" value="UniProtKB-EC"/>
</dbReference>
<dbReference type="PIRSF" id="PIRSF029792">
    <property type="entry name" value="Pro_racemase"/>
    <property type="match status" value="1"/>
</dbReference>
<organism evidence="4 5">
    <name type="scientific">Bionectria ochroleuca</name>
    <name type="common">Gliocladium roseum</name>
    <dbReference type="NCBI Taxonomy" id="29856"/>
    <lineage>
        <taxon>Eukaryota</taxon>
        <taxon>Fungi</taxon>
        <taxon>Dikarya</taxon>
        <taxon>Ascomycota</taxon>
        <taxon>Pezizomycotina</taxon>
        <taxon>Sordariomycetes</taxon>
        <taxon>Hypocreomycetidae</taxon>
        <taxon>Hypocreales</taxon>
        <taxon>Bionectriaceae</taxon>
        <taxon>Clonostachys</taxon>
    </lineage>
</organism>
<dbReference type="InterPro" id="IPR008794">
    <property type="entry name" value="Pro_racemase_fam"/>
</dbReference>
<dbReference type="EC" id="4.2.1.77" evidence="3"/>
<dbReference type="SUPFAM" id="SSF54506">
    <property type="entry name" value="Diaminopimelate epimerase-like"/>
    <property type="match status" value="1"/>
</dbReference>
<evidence type="ECO:0000256" key="3">
    <source>
        <dbReference type="ARBA" id="ARBA00013105"/>
    </source>
</evidence>
<dbReference type="Pfam" id="PF05544">
    <property type="entry name" value="Pro_racemase"/>
    <property type="match status" value="1"/>
</dbReference>
<dbReference type="PANTHER" id="PTHR33442">
    <property type="entry name" value="TRANS-3-HYDROXY-L-PROLINE DEHYDRATASE"/>
    <property type="match status" value="1"/>
</dbReference>
<dbReference type="Proteomes" id="UP000616885">
    <property type="component" value="Unassembled WGS sequence"/>
</dbReference>
<evidence type="ECO:0000256" key="2">
    <source>
        <dbReference type="ARBA" id="ARBA00007529"/>
    </source>
</evidence>
<evidence type="ECO:0000313" key="4">
    <source>
        <dbReference type="EMBL" id="KAF9749622.1"/>
    </source>
</evidence>
<accession>A0A8H7KF16</accession>
<dbReference type="AlphaFoldDB" id="A0A8H7KF16"/>
<comment type="similarity">
    <text evidence="2">Belongs to the proline racemase family.</text>
</comment>